<dbReference type="EMBL" id="JARBHB010000001">
    <property type="protein sequence ID" value="KAJ8897145.1"/>
    <property type="molecule type" value="Genomic_DNA"/>
</dbReference>
<feature type="region of interest" description="Disordered" evidence="1">
    <location>
        <begin position="835"/>
        <end position="856"/>
    </location>
</feature>
<keyword evidence="3" id="KW-1185">Reference proteome</keyword>
<proteinExistence type="predicted"/>
<protein>
    <submittedName>
        <fullName evidence="2">Uncharacterized protein</fullName>
    </submittedName>
</protein>
<gene>
    <name evidence="2" type="ORF">PR048_002491</name>
</gene>
<feature type="region of interest" description="Disordered" evidence="1">
    <location>
        <begin position="162"/>
        <end position="184"/>
    </location>
</feature>
<feature type="compositionally biased region" description="Basic and acidic residues" evidence="1">
    <location>
        <begin position="842"/>
        <end position="856"/>
    </location>
</feature>
<feature type="compositionally biased region" description="Low complexity" evidence="1">
    <location>
        <begin position="165"/>
        <end position="176"/>
    </location>
</feature>
<organism evidence="2 3">
    <name type="scientific">Dryococelus australis</name>
    <dbReference type="NCBI Taxonomy" id="614101"/>
    <lineage>
        <taxon>Eukaryota</taxon>
        <taxon>Metazoa</taxon>
        <taxon>Ecdysozoa</taxon>
        <taxon>Arthropoda</taxon>
        <taxon>Hexapoda</taxon>
        <taxon>Insecta</taxon>
        <taxon>Pterygota</taxon>
        <taxon>Neoptera</taxon>
        <taxon>Polyneoptera</taxon>
        <taxon>Phasmatodea</taxon>
        <taxon>Verophasmatodea</taxon>
        <taxon>Anareolatae</taxon>
        <taxon>Phasmatidae</taxon>
        <taxon>Eurycanthinae</taxon>
        <taxon>Dryococelus</taxon>
    </lineage>
</organism>
<dbReference type="Proteomes" id="UP001159363">
    <property type="component" value="Chromosome 1"/>
</dbReference>
<feature type="compositionally biased region" description="Basic residues" evidence="1">
    <location>
        <begin position="210"/>
        <end position="221"/>
    </location>
</feature>
<accession>A0ABQ9ILT0</accession>
<evidence type="ECO:0000313" key="3">
    <source>
        <dbReference type="Proteomes" id="UP001159363"/>
    </source>
</evidence>
<feature type="region of interest" description="Disordered" evidence="1">
    <location>
        <begin position="202"/>
        <end position="250"/>
    </location>
</feature>
<reference evidence="2 3" key="1">
    <citation type="submission" date="2023-02" db="EMBL/GenBank/DDBJ databases">
        <title>LHISI_Scaffold_Assembly.</title>
        <authorList>
            <person name="Stuart O.P."/>
            <person name="Cleave R."/>
            <person name="Magrath M.J.L."/>
            <person name="Mikheyev A.S."/>
        </authorList>
    </citation>
    <scope>NUCLEOTIDE SEQUENCE [LARGE SCALE GENOMIC DNA]</scope>
    <source>
        <strain evidence="2">Daus_M_001</strain>
        <tissue evidence="2">Leg muscle</tissue>
    </source>
</reference>
<comment type="caution">
    <text evidence="2">The sequence shown here is derived from an EMBL/GenBank/DDBJ whole genome shotgun (WGS) entry which is preliminary data.</text>
</comment>
<sequence>MWGHLKALVYATPVDIVGILRNRIVAGCETIRIFPGIHQRIRVSMQQRIDACFRADGGHFEHFLYCVMALLKKVLAQKGSKRVYVATYAEKGDTVSAVACGNATGTNWIPPFVIVKATHNSAGSSFPTTGIHPYNPHIIPSIAFAPSILSEKSQLSNDLNTITGASESSQSHAASATEVGQSASPIYGTTPSFSTLINTPEITRTLPNTRKSRNVHARVPRKLSSPGTPKPVPSTSDSQTRDTSRSAANPGLDNYYGDCGGYYFDDARKNVSWIQWLKCNRWLHEKCWAGLVAKTGSSAGIKWQGKREIPEITRGLWHRLARLPLAKIQNDPGRGLALVRVGGKQAGALRLAAMGDLMRVAVSPLTLPRLSASTAVKRSRETDVLCLLLLQSVLKVSLDRPMNKFMRPAAMLILHKAEEYTTFVQVVLKQGFQKCSIYREKPVLENGHYSPALTNGGQAQRTAAARRYPGQAKNRKHIISIILNKTYQRSVSGAPLPAAGLRLSVDSRRNEAIEMQLGVPLVAFRLSTQPPATVSFRSEFRFTTADPIRRNQPAVFNKYRLPFGFKKSIIAKSVEMGDRGTNGTAPQVATYCYFCTRVGLSDQSLDRRCSGVFATRSFACDSRLRRKFVSISFTQDNQLNEYLKVGSCDVEKQQLEKISKMLPIHGIVGAMVPHGSQHFAATFPLVHVCARLIKSRPYGDSETVSSSHDPAFYTTHQNTYDLLARENLLLVVVKELLFRLLLSEAPLRKCPSLLGNHCPHADSCSTVLHFPLQRQWLDYSPPTEAKRVRFPTGRCHWREGFLGDLRNSPRLHSGTTPYSPRFTLIGSQDVKSRPNLFTHSSHTGEEDRLKSDRPGHADRTKLVFSSAFLINVTSGTTSCSSNTRQCKSRFKITVQYRSPCPTNRNVLRVLQAPSRTVAFTRRFHTLSSIHSTNTSLAVVPQSPVVVHTHAHSPDGLRQRLPAAGLRQYI</sequence>
<evidence type="ECO:0000256" key="1">
    <source>
        <dbReference type="SAM" id="MobiDB-lite"/>
    </source>
</evidence>
<name>A0ABQ9ILT0_9NEOP</name>
<evidence type="ECO:0000313" key="2">
    <source>
        <dbReference type="EMBL" id="KAJ8897145.1"/>
    </source>
</evidence>